<evidence type="ECO:0000256" key="3">
    <source>
        <dbReference type="SAM" id="SignalP"/>
    </source>
</evidence>
<dbReference type="RefSeq" id="WP_081939385.1">
    <property type="nucleotide sequence ID" value="NZ_JJMU01000014.1"/>
</dbReference>
<sequence>MNTLIISILTLSAGLFTSTYSIAQSKKEKIATAYQTFSKSSKLTNGLASFTVLDGQTGEIVFSDNGMTGLPTASTLKVITSVTALDILGPNYTYKTQLSYTGSIDSLGVLQGDIIVSGTGDPTLGSDRYPQANGETLLNKWIYTIKNAGIKAIHGRIIGDDLFYNGNDVPGGWSWNDIGNYYGAGISGLNWRENKFGLNFVAGAVGQPAKLRDEIKQGHVTIVNEVTTGTAGSGDNVYAYSSPYSTLIYLRGTYGKDLNKKIEASMPDPALHLASELLQALNDQDILVDSIATTSKRMMNQGERLTSSKTALDTHTSPPLKEIVHWFNQKSINLYGEALLKSFGQLSGNKSDTQQAAKLLAKYWEQKLKISSSELHIEDGSGLSPQNRVTTMAIAKIMHYAKGRPWFNDFRKSLPNINGMTMKSGTIGGVLGYTGYQEAAFTFSLLINNYSGSSAAMRQDMFKLLDNLK</sequence>
<feature type="chain" id="PRO_5002124388" evidence="3">
    <location>
        <begin position="24"/>
        <end position="469"/>
    </location>
</feature>
<keyword evidence="2" id="KW-0378">Hydrolase</keyword>
<feature type="signal peptide" evidence="3">
    <location>
        <begin position="1"/>
        <end position="23"/>
    </location>
</feature>
<dbReference type="AlphaFoldDB" id="A0A0B8T293"/>
<dbReference type="EMBL" id="JJMU01000014">
    <property type="protein sequence ID" value="KGE15322.1"/>
    <property type="molecule type" value="Genomic_DNA"/>
</dbReference>
<keyword evidence="4" id="KW-0645">Protease</keyword>
<evidence type="ECO:0000256" key="1">
    <source>
        <dbReference type="ARBA" id="ARBA00006096"/>
    </source>
</evidence>
<keyword evidence="5" id="KW-1185">Reference proteome</keyword>
<reference evidence="5" key="1">
    <citation type="submission" date="2014-04" db="EMBL/GenBank/DDBJ databases">
        <title>Whole-Genome optical mapping and complete genome sequence of Sphingobacterium deserti sp. nov., a new spaces isolated from desert in the west of China.</title>
        <authorList>
            <person name="Teng C."/>
            <person name="Zhou Z."/>
            <person name="Li X."/>
            <person name="Chen M."/>
            <person name="Lin M."/>
            <person name="Wang L."/>
            <person name="Su S."/>
            <person name="Zhang C."/>
            <person name="Zhang W."/>
        </authorList>
    </citation>
    <scope>NUCLEOTIDE SEQUENCE [LARGE SCALE GENOMIC DNA]</scope>
    <source>
        <strain evidence="5">ACCC05744</strain>
    </source>
</reference>
<dbReference type="PRINTS" id="PR00922">
    <property type="entry name" value="DADACBPTASE3"/>
</dbReference>
<accession>A0A0B8T293</accession>
<dbReference type="PANTHER" id="PTHR30023:SF0">
    <property type="entry name" value="PENICILLIN-SENSITIVE CARBOXYPEPTIDASE A"/>
    <property type="match status" value="1"/>
</dbReference>
<dbReference type="PANTHER" id="PTHR30023">
    <property type="entry name" value="D-ALANYL-D-ALANINE CARBOXYPEPTIDASE"/>
    <property type="match status" value="1"/>
</dbReference>
<dbReference type="InterPro" id="IPR000667">
    <property type="entry name" value="Peptidase_S13"/>
</dbReference>
<dbReference type="STRING" id="1229276.DI53_1003"/>
<organism evidence="4 5">
    <name type="scientific">Sphingobacterium deserti</name>
    <dbReference type="NCBI Taxonomy" id="1229276"/>
    <lineage>
        <taxon>Bacteria</taxon>
        <taxon>Pseudomonadati</taxon>
        <taxon>Bacteroidota</taxon>
        <taxon>Sphingobacteriia</taxon>
        <taxon>Sphingobacteriales</taxon>
        <taxon>Sphingobacteriaceae</taxon>
        <taxon>Sphingobacterium</taxon>
    </lineage>
</organism>
<dbReference type="Pfam" id="PF02113">
    <property type="entry name" value="Peptidase_S13"/>
    <property type="match status" value="1"/>
</dbReference>
<dbReference type="GO" id="GO:0006508">
    <property type="term" value="P:proteolysis"/>
    <property type="evidence" value="ECO:0007669"/>
    <property type="project" value="InterPro"/>
</dbReference>
<comment type="caution">
    <text evidence="4">The sequence shown here is derived from an EMBL/GenBank/DDBJ whole genome shotgun (WGS) entry which is preliminary data.</text>
</comment>
<dbReference type="NCBIfam" id="TIGR00666">
    <property type="entry name" value="PBP4"/>
    <property type="match status" value="1"/>
</dbReference>
<proteinExistence type="inferred from homology"/>
<keyword evidence="4" id="KW-0121">Carboxypeptidase</keyword>
<dbReference type="InterPro" id="IPR012338">
    <property type="entry name" value="Beta-lactam/transpept-like"/>
</dbReference>
<dbReference type="eggNOG" id="COG2027">
    <property type="taxonomic scope" value="Bacteria"/>
</dbReference>
<dbReference type="GO" id="GO:0000270">
    <property type="term" value="P:peptidoglycan metabolic process"/>
    <property type="evidence" value="ECO:0007669"/>
    <property type="project" value="TreeGrafter"/>
</dbReference>
<evidence type="ECO:0000313" key="4">
    <source>
        <dbReference type="EMBL" id="KGE15322.1"/>
    </source>
</evidence>
<dbReference type="Proteomes" id="UP000031802">
    <property type="component" value="Unassembled WGS sequence"/>
</dbReference>
<dbReference type="GO" id="GO:0004185">
    <property type="term" value="F:serine-type carboxypeptidase activity"/>
    <property type="evidence" value="ECO:0007669"/>
    <property type="project" value="InterPro"/>
</dbReference>
<dbReference type="PATRIC" id="fig|1229276.3.peg.1033"/>
<dbReference type="OrthoDB" id="9802627at2"/>
<reference evidence="4 5" key="2">
    <citation type="journal article" date="2015" name="PLoS ONE">
        <title>Whole-Genome Optical Mapping and Finished Genome Sequence of Sphingobacterium deserti sp. nov., a New Species Isolated from the Western Desert of China.</title>
        <authorList>
            <person name="Teng C."/>
            <person name="Zhou Z."/>
            <person name="Molnar I."/>
            <person name="Li X."/>
            <person name="Tang R."/>
            <person name="Chen M."/>
            <person name="Wang L."/>
            <person name="Su S."/>
            <person name="Zhang W."/>
            <person name="Lin M."/>
        </authorList>
    </citation>
    <scope>NUCLEOTIDE SEQUENCE [LARGE SCALE GENOMIC DNA]</scope>
    <source>
        <strain evidence="5">ACCC05744</strain>
    </source>
</reference>
<gene>
    <name evidence="4" type="ORF">DI53_1003</name>
</gene>
<name>A0A0B8T293_9SPHI</name>
<dbReference type="Gene3D" id="3.40.710.10">
    <property type="entry name" value="DD-peptidase/beta-lactamase superfamily"/>
    <property type="match status" value="1"/>
</dbReference>
<dbReference type="SUPFAM" id="SSF56601">
    <property type="entry name" value="beta-lactamase/transpeptidase-like"/>
    <property type="match status" value="1"/>
</dbReference>
<keyword evidence="3" id="KW-0732">Signal</keyword>
<comment type="similarity">
    <text evidence="1">Belongs to the peptidase S13 family.</text>
</comment>
<dbReference type="Gene3D" id="3.50.80.20">
    <property type="entry name" value="D-Ala-D-Ala carboxypeptidase C, peptidase S13"/>
    <property type="match status" value="1"/>
</dbReference>
<protein>
    <submittedName>
        <fullName evidence="4">D-alanyl-D-alanine carboxypeptidase/D-alanyl-D-alanine-endopeptidase</fullName>
    </submittedName>
</protein>
<evidence type="ECO:0000256" key="2">
    <source>
        <dbReference type="ARBA" id="ARBA00022801"/>
    </source>
</evidence>
<evidence type="ECO:0000313" key="5">
    <source>
        <dbReference type="Proteomes" id="UP000031802"/>
    </source>
</evidence>